<dbReference type="Proteomes" id="UP000046395">
    <property type="component" value="Unassembled WGS sequence"/>
</dbReference>
<evidence type="ECO:0000313" key="3">
    <source>
        <dbReference type="WBParaSite" id="TMUE_2000007247.1"/>
    </source>
</evidence>
<evidence type="ECO:0000313" key="2">
    <source>
        <dbReference type="Proteomes" id="UP000046395"/>
    </source>
</evidence>
<reference evidence="3" key="1">
    <citation type="submission" date="2019-12" db="UniProtKB">
        <authorList>
            <consortium name="WormBaseParasite"/>
        </authorList>
    </citation>
    <scope>IDENTIFICATION</scope>
</reference>
<evidence type="ECO:0000256" key="1">
    <source>
        <dbReference type="SAM" id="Coils"/>
    </source>
</evidence>
<protein>
    <submittedName>
        <fullName evidence="3">Uncharacterized protein</fullName>
    </submittedName>
</protein>
<name>A0A5S6QK29_TRIMR</name>
<feature type="coiled-coil region" evidence="1">
    <location>
        <begin position="220"/>
        <end position="300"/>
    </location>
</feature>
<proteinExistence type="predicted"/>
<keyword evidence="2" id="KW-1185">Reference proteome</keyword>
<dbReference type="AlphaFoldDB" id="A0A5S6QK29"/>
<accession>A0A5S6QK29</accession>
<dbReference type="WBParaSite" id="TMUE_2000007247.1">
    <property type="protein sequence ID" value="TMUE_2000007247.1"/>
    <property type="gene ID" value="WBGene00289890"/>
</dbReference>
<feature type="coiled-coil region" evidence="1">
    <location>
        <begin position="153"/>
        <end position="180"/>
    </location>
</feature>
<keyword evidence="1" id="KW-0175">Coiled coil</keyword>
<organism evidence="2 3">
    <name type="scientific">Trichuris muris</name>
    <name type="common">Mouse whipworm</name>
    <dbReference type="NCBI Taxonomy" id="70415"/>
    <lineage>
        <taxon>Eukaryota</taxon>
        <taxon>Metazoa</taxon>
        <taxon>Ecdysozoa</taxon>
        <taxon>Nematoda</taxon>
        <taxon>Enoplea</taxon>
        <taxon>Dorylaimia</taxon>
        <taxon>Trichinellida</taxon>
        <taxon>Trichuridae</taxon>
        <taxon>Trichuris</taxon>
    </lineage>
</organism>
<sequence length="361" mass="42028">MGGLPRLTELSALCSCQEDLISKLEVQLQSYRSFTEKLKNRLRAYLEDEGQLFRCLEAAQLAGIPSNVGDNATLEKAEALYNNLSMTASKLEKLTEAQEKLTDGLNSADLVRLANLAYKYWDANRELDFKAEEYKKSFEERCLQADELRRAEVDLYRDQLKQVNQNFANALRDLEVLNAKSDVHEDQMKTLANVFKKREEMLENDVVKYQADAVSVKLENNDLKCKLESIRGELQRAEQMKDVEVTSLRKCLEEMKRQHRETYSNLIAVQEEALRSQERLSSAETELHSLRKKQRIMEEALRHSVTELKEQLMQSRIYYQQQRDAETFKLKRLLQTQSMIITQLKIECMKATNRNRRAGKK</sequence>